<name>A0A0W0X5L1_9GAMM</name>
<evidence type="ECO:0000256" key="2">
    <source>
        <dbReference type="ARBA" id="ARBA00009477"/>
    </source>
</evidence>
<dbReference type="Pfam" id="PF25917">
    <property type="entry name" value="BSH_RND"/>
    <property type="match status" value="1"/>
</dbReference>
<comment type="subcellular location">
    <subcellularLocation>
        <location evidence="1">Cell inner membrane</location>
        <topology evidence="1">Lipid-anchor</topology>
    </subcellularLocation>
</comment>
<organism evidence="6 7">
    <name type="scientific">Legionella oakridgensis</name>
    <dbReference type="NCBI Taxonomy" id="29423"/>
    <lineage>
        <taxon>Bacteria</taxon>
        <taxon>Pseudomonadati</taxon>
        <taxon>Pseudomonadota</taxon>
        <taxon>Gammaproteobacteria</taxon>
        <taxon>Legionellales</taxon>
        <taxon>Legionellaceae</taxon>
        <taxon>Legionella</taxon>
    </lineage>
</organism>
<dbReference type="NCBIfam" id="TIGR01730">
    <property type="entry name" value="RND_mfp"/>
    <property type="match status" value="1"/>
</dbReference>
<evidence type="ECO:0000259" key="5">
    <source>
        <dbReference type="Pfam" id="PF25967"/>
    </source>
</evidence>
<dbReference type="GO" id="GO:0022857">
    <property type="term" value="F:transmembrane transporter activity"/>
    <property type="evidence" value="ECO:0007669"/>
    <property type="project" value="InterPro"/>
</dbReference>
<proteinExistence type="inferred from homology"/>
<dbReference type="InterPro" id="IPR058625">
    <property type="entry name" value="MdtA-like_BSH"/>
</dbReference>
<dbReference type="PANTHER" id="PTHR30158">
    <property type="entry name" value="ACRA/E-RELATED COMPONENT OF DRUG EFFLUX TRANSPORTER"/>
    <property type="match status" value="1"/>
</dbReference>
<dbReference type="Pfam" id="PF25967">
    <property type="entry name" value="RND-MFP_C"/>
    <property type="match status" value="1"/>
</dbReference>
<dbReference type="GO" id="GO:0005886">
    <property type="term" value="C:plasma membrane"/>
    <property type="evidence" value="ECO:0007669"/>
    <property type="project" value="TreeGrafter"/>
</dbReference>
<feature type="domain" description="Multidrug resistance protein MdtA-like beta-barrel" evidence="4">
    <location>
        <begin position="195"/>
        <end position="273"/>
    </location>
</feature>
<gene>
    <name evidence="6" type="ORF">Loak_0796</name>
</gene>
<dbReference type="Gene3D" id="2.40.50.100">
    <property type="match status" value="1"/>
</dbReference>
<sequence>MKKMHLTRIILIFFATCLAAGFLIVNWKHDVHKKETPEFLVTNPWVEKLTIDNDYVAQIKSIQHIELRSLEKGYLQRIYVDEGQFVKKGQKMFQIMPLVLQAEFEKTKAEYEITRIEYENTQRLESKQVVSPNELALSKARLDKALAKMKLAEIHLQFTTITAPFDGIIDRFRVRLGSLVEEGQLLTTMSDNSRVWVYFNVSEVDYLDFMTKQNTDKKSSLKLMLANGQYFNQKGQIDTVEADFNNETGNIAFRASFPNPENLLRHGQTGTIILTARLDNALVIPQKATFEVLDKKFVYVVDEKNKIRSQEIVIAQEVPHLYVIQSGLKKDDKILLEGLGKVHLGQKIKLRYQNPSNVKHSLNLPVK</sequence>
<dbReference type="Pfam" id="PF25944">
    <property type="entry name" value="Beta-barrel_RND"/>
    <property type="match status" value="1"/>
</dbReference>
<dbReference type="GO" id="GO:0046677">
    <property type="term" value="P:response to antibiotic"/>
    <property type="evidence" value="ECO:0007669"/>
    <property type="project" value="TreeGrafter"/>
</dbReference>
<protein>
    <submittedName>
        <fullName evidence="6">HlyD family transporter secretion protein</fullName>
    </submittedName>
</protein>
<dbReference type="InterPro" id="IPR058626">
    <property type="entry name" value="MdtA-like_b-barrel"/>
</dbReference>
<evidence type="ECO:0000313" key="6">
    <source>
        <dbReference type="EMBL" id="KTD39780.1"/>
    </source>
</evidence>
<feature type="domain" description="Multidrug resistance protein MdtA-like barrel-sandwich hybrid" evidence="3">
    <location>
        <begin position="65"/>
        <end position="185"/>
    </location>
</feature>
<evidence type="ECO:0000259" key="3">
    <source>
        <dbReference type="Pfam" id="PF25917"/>
    </source>
</evidence>
<reference evidence="6 7" key="1">
    <citation type="submission" date="2015-11" db="EMBL/GenBank/DDBJ databases">
        <title>Genomic analysis of 38 Legionella species identifies large and diverse effector repertoires.</title>
        <authorList>
            <person name="Burstein D."/>
            <person name="Amaro F."/>
            <person name="Zusman T."/>
            <person name="Lifshitz Z."/>
            <person name="Cohen O."/>
            <person name="Gilbert J.A."/>
            <person name="Pupko T."/>
            <person name="Shuman H.A."/>
            <person name="Segal G."/>
        </authorList>
    </citation>
    <scope>NUCLEOTIDE SEQUENCE [LARGE SCALE GENOMIC DNA]</scope>
    <source>
        <strain evidence="6 7">Oak Ridge-10</strain>
    </source>
</reference>
<feature type="domain" description="Multidrug resistance protein MdtA-like C-terminal permuted SH3" evidence="5">
    <location>
        <begin position="280"/>
        <end position="340"/>
    </location>
</feature>
<dbReference type="PATRIC" id="fig|29423.5.peg.830"/>
<dbReference type="PANTHER" id="PTHR30158:SF23">
    <property type="entry name" value="MULTIDRUG RESISTANCE PROTEIN MEXA"/>
    <property type="match status" value="1"/>
</dbReference>
<evidence type="ECO:0000256" key="1">
    <source>
        <dbReference type="ARBA" id="ARBA00004519"/>
    </source>
</evidence>
<dbReference type="InterPro" id="IPR058627">
    <property type="entry name" value="MdtA-like_C"/>
</dbReference>
<dbReference type="Gene3D" id="2.40.30.170">
    <property type="match status" value="1"/>
</dbReference>
<dbReference type="GO" id="GO:0030313">
    <property type="term" value="C:cell envelope"/>
    <property type="evidence" value="ECO:0007669"/>
    <property type="project" value="UniProtKB-SubCell"/>
</dbReference>
<comment type="caution">
    <text evidence="6">The sequence shown here is derived from an EMBL/GenBank/DDBJ whole genome shotgun (WGS) entry which is preliminary data.</text>
</comment>
<evidence type="ECO:0000259" key="4">
    <source>
        <dbReference type="Pfam" id="PF25944"/>
    </source>
</evidence>
<dbReference type="RefSeq" id="WP_082643041.1">
    <property type="nucleotide sequence ID" value="NZ_LCUA01000015.1"/>
</dbReference>
<dbReference type="Gene3D" id="1.10.287.470">
    <property type="entry name" value="Helix hairpin bin"/>
    <property type="match status" value="1"/>
</dbReference>
<comment type="similarity">
    <text evidence="2">Belongs to the membrane fusion protein (MFP) (TC 8.A.1) family.</text>
</comment>
<dbReference type="Gene3D" id="2.40.420.20">
    <property type="match status" value="1"/>
</dbReference>
<dbReference type="SUPFAM" id="SSF111369">
    <property type="entry name" value="HlyD-like secretion proteins"/>
    <property type="match status" value="1"/>
</dbReference>
<dbReference type="Proteomes" id="UP000054858">
    <property type="component" value="Unassembled WGS sequence"/>
</dbReference>
<dbReference type="AlphaFoldDB" id="A0A0W0X5L1"/>
<evidence type="ECO:0000313" key="7">
    <source>
        <dbReference type="Proteomes" id="UP000054858"/>
    </source>
</evidence>
<dbReference type="EMBL" id="LNYP01000012">
    <property type="protein sequence ID" value="KTD39780.1"/>
    <property type="molecule type" value="Genomic_DNA"/>
</dbReference>
<dbReference type="InterPro" id="IPR006143">
    <property type="entry name" value="RND_pump_MFP"/>
</dbReference>
<accession>A0A0W0X5L1</accession>